<comment type="caution">
    <text evidence="1">The sequence shown here is derived from an EMBL/GenBank/DDBJ whole genome shotgun (WGS) entry which is preliminary data.</text>
</comment>
<gene>
    <name evidence="1" type="ORF">HAX54_021426</name>
</gene>
<evidence type="ECO:0000313" key="1">
    <source>
        <dbReference type="EMBL" id="MCD9637885.1"/>
    </source>
</evidence>
<dbReference type="Proteomes" id="UP000823775">
    <property type="component" value="Unassembled WGS sequence"/>
</dbReference>
<name>A0ABS8UUT8_DATST</name>
<protein>
    <submittedName>
        <fullName evidence="1">Uncharacterized protein</fullName>
    </submittedName>
</protein>
<keyword evidence="2" id="KW-1185">Reference proteome</keyword>
<sequence length="60" mass="6662">LKILALTRRMELTSVSYKVEESTSGGMILITHRKNRTVWKLKEGAIGKGATLSKLGNPMF</sequence>
<organism evidence="1 2">
    <name type="scientific">Datura stramonium</name>
    <name type="common">Jimsonweed</name>
    <name type="synonym">Common thornapple</name>
    <dbReference type="NCBI Taxonomy" id="4076"/>
    <lineage>
        <taxon>Eukaryota</taxon>
        <taxon>Viridiplantae</taxon>
        <taxon>Streptophyta</taxon>
        <taxon>Embryophyta</taxon>
        <taxon>Tracheophyta</taxon>
        <taxon>Spermatophyta</taxon>
        <taxon>Magnoliopsida</taxon>
        <taxon>eudicotyledons</taxon>
        <taxon>Gunneridae</taxon>
        <taxon>Pentapetalae</taxon>
        <taxon>asterids</taxon>
        <taxon>lamiids</taxon>
        <taxon>Solanales</taxon>
        <taxon>Solanaceae</taxon>
        <taxon>Solanoideae</taxon>
        <taxon>Datureae</taxon>
        <taxon>Datura</taxon>
    </lineage>
</organism>
<feature type="non-terminal residue" evidence="1">
    <location>
        <position position="1"/>
    </location>
</feature>
<reference evidence="1 2" key="1">
    <citation type="journal article" date="2021" name="BMC Genomics">
        <title>Datura genome reveals duplications of psychoactive alkaloid biosynthetic genes and high mutation rate following tissue culture.</title>
        <authorList>
            <person name="Rajewski A."/>
            <person name="Carter-House D."/>
            <person name="Stajich J."/>
            <person name="Litt A."/>
        </authorList>
    </citation>
    <scope>NUCLEOTIDE SEQUENCE [LARGE SCALE GENOMIC DNA]</scope>
    <source>
        <strain evidence="1">AR-01</strain>
    </source>
</reference>
<dbReference type="EMBL" id="JACEIK010002578">
    <property type="protein sequence ID" value="MCD9637885.1"/>
    <property type="molecule type" value="Genomic_DNA"/>
</dbReference>
<proteinExistence type="predicted"/>
<accession>A0ABS8UUT8</accession>
<evidence type="ECO:0000313" key="2">
    <source>
        <dbReference type="Proteomes" id="UP000823775"/>
    </source>
</evidence>